<feature type="compositionally biased region" description="Polar residues" evidence="1">
    <location>
        <begin position="281"/>
        <end position="319"/>
    </location>
</feature>
<dbReference type="AlphaFoldDB" id="A0A9P4NNV6"/>
<protein>
    <submittedName>
        <fullName evidence="4">Uncharacterized protein</fullName>
    </submittedName>
</protein>
<accession>A0A9P4NNV6</accession>
<keyword evidence="2" id="KW-0472">Membrane</keyword>
<feature type="compositionally biased region" description="Low complexity" evidence="1">
    <location>
        <begin position="263"/>
        <end position="276"/>
    </location>
</feature>
<keyword evidence="2" id="KW-1133">Transmembrane helix</keyword>
<sequence length="383" mass="39970">MARIGHRLVLISFSLLFAIGTTTADNKTCTYPDSTEARDFNYTSCNPGPGYSACCFAGEGDICLPGGYCYFPPQPALHGNYIYRAACDDASWLDGNCPQRCVSNVPNKFETLRFCSDSSEWCCAKSGPGDCCGSPSLRFKLAGISDEIISNLRAGAANDTTAPTATFAPAGSSNTNNPSTSMPPPSPATSQTSSTTGSLHNEKKSGTLSAGAFGGIGAGAAAIAVLVLATSAFCLWRRHKRVKNMEQKSVSSGTSGDVEMRGEQAGQGEQTGAAAQRLQRDSVQIEQGTISPQISGELNSPQATGATVASPDHNAQSSMVVDGGDNARNTGVQELGQRELELLDSKEVEGHVYDGDSIKELPAGSVKSIGSPGPSHLPRIRTE</sequence>
<keyword evidence="2" id="KW-0812">Transmembrane</keyword>
<feature type="signal peptide" evidence="3">
    <location>
        <begin position="1"/>
        <end position="24"/>
    </location>
</feature>
<feature type="compositionally biased region" description="Basic and acidic residues" evidence="1">
    <location>
        <begin position="344"/>
        <end position="359"/>
    </location>
</feature>
<name>A0A9P4NNV6_9PEZI</name>
<reference evidence="4" key="1">
    <citation type="journal article" date="2020" name="Stud. Mycol.">
        <title>101 Dothideomycetes genomes: a test case for predicting lifestyles and emergence of pathogens.</title>
        <authorList>
            <person name="Haridas S."/>
            <person name="Albert R."/>
            <person name="Binder M."/>
            <person name="Bloem J."/>
            <person name="Labutti K."/>
            <person name="Salamov A."/>
            <person name="Andreopoulos B."/>
            <person name="Baker S."/>
            <person name="Barry K."/>
            <person name="Bills G."/>
            <person name="Bluhm B."/>
            <person name="Cannon C."/>
            <person name="Castanera R."/>
            <person name="Culley D."/>
            <person name="Daum C."/>
            <person name="Ezra D."/>
            <person name="Gonzalez J."/>
            <person name="Henrissat B."/>
            <person name="Kuo A."/>
            <person name="Liang C."/>
            <person name="Lipzen A."/>
            <person name="Lutzoni F."/>
            <person name="Magnuson J."/>
            <person name="Mondo S."/>
            <person name="Nolan M."/>
            <person name="Ohm R."/>
            <person name="Pangilinan J."/>
            <person name="Park H.-J."/>
            <person name="Ramirez L."/>
            <person name="Alfaro M."/>
            <person name="Sun H."/>
            <person name="Tritt A."/>
            <person name="Yoshinaga Y."/>
            <person name="Zwiers L.-H."/>
            <person name="Turgeon B."/>
            <person name="Goodwin S."/>
            <person name="Spatafora J."/>
            <person name="Crous P."/>
            <person name="Grigoriev I."/>
        </authorList>
    </citation>
    <scope>NUCLEOTIDE SEQUENCE</scope>
    <source>
        <strain evidence="4">CBS 130266</strain>
    </source>
</reference>
<comment type="caution">
    <text evidence="4">The sequence shown here is derived from an EMBL/GenBank/DDBJ whole genome shotgun (WGS) entry which is preliminary data.</text>
</comment>
<evidence type="ECO:0000313" key="5">
    <source>
        <dbReference type="Proteomes" id="UP000800235"/>
    </source>
</evidence>
<dbReference type="EMBL" id="MU007054">
    <property type="protein sequence ID" value="KAF2428636.1"/>
    <property type="molecule type" value="Genomic_DNA"/>
</dbReference>
<keyword evidence="3" id="KW-0732">Signal</keyword>
<feature type="chain" id="PRO_5040459642" evidence="3">
    <location>
        <begin position="25"/>
        <end position="383"/>
    </location>
</feature>
<feature type="region of interest" description="Disordered" evidence="1">
    <location>
        <begin position="243"/>
        <end position="330"/>
    </location>
</feature>
<feature type="region of interest" description="Disordered" evidence="1">
    <location>
        <begin position="344"/>
        <end position="383"/>
    </location>
</feature>
<feature type="transmembrane region" description="Helical" evidence="2">
    <location>
        <begin position="212"/>
        <end position="236"/>
    </location>
</feature>
<evidence type="ECO:0000256" key="3">
    <source>
        <dbReference type="SAM" id="SignalP"/>
    </source>
</evidence>
<keyword evidence="5" id="KW-1185">Reference proteome</keyword>
<feature type="compositionally biased region" description="Low complexity" evidence="1">
    <location>
        <begin position="161"/>
        <end position="180"/>
    </location>
</feature>
<evidence type="ECO:0000256" key="1">
    <source>
        <dbReference type="SAM" id="MobiDB-lite"/>
    </source>
</evidence>
<dbReference type="OrthoDB" id="5215637at2759"/>
<organism evidence="4 5">
    <name type="scientific">Tothia fuscella</name>
    <dbReference type="NCBI Taxonomy" id="1048955"/>
    <lineage>
        <taxon>Eukaryota</taxon>
        <taxon>Fungi</taxon>
        <taxon>Dikarya</taxon>
        <taxon>Ascomycota</taxon>
        <taxon>Pezizomycotina</taxon>
        <taxon>Dothideomycetes</taxon>
        <taxon>Pleosporomycetidae</taxon>
        <taxon>Venturiales</taxon>
        <taxon>Cylindrosympodiaceae</taxon>
        <taxon>Tothia</taxon>
    </lineage>
</organism>
<feature type="region of interest" description="Disordered" evidence="1">
    <location>
        <begin position="161"/>
        <end position="203"/>
    </location>
</feature>
<evidence type="ECO:0000256" key="2">
    <source>
        <dbReference type="SAM" id="Phobius"/>
    </source>
</evidence>
<dbReference type="Proteomes" id="UP000800235">
    <property type="component" value="Unassembled WGS sequence"/>
</dbReference>
<feature type="compositionally biased region" description="Low complexity" evidence="1">
    <location>
        <begin position="188"/>
        <end position="198"/>
    </location>
</feature>
<gene>
    <name evidence="4" type="ORF">EJ08DRAFT_662420</name>
</gene>
<proteinExistence type="predicted"/>
<evidence type="ECO:0000313" key="4">
    <source>
        <dbReference type="EMBL" id="KAF2428636.1"/>
    </source>
</evidence>